<feature type="compositionally biased region" description="Polar residues" evidence="1">
    <location>
        <begin position="446"/>
        <end position="458"/>
    </location>
</feature>
<dbReference type="EMBL" id="CP092879">
    <property type="protein sequence ID" value="UYV78864.1"/>
    <property type="molecule type" value="Genomic_DNA"/>
</dbReference>
<dbReference type="Gene3D" id="3.30.420.10">
    <property type="entry name" value="Ribonuclease H-like superfamily/Ribonuclease H"/>
    <property type="match status" value="1"/>
</dbReference>
<sequence length="989" mass="113702">MGIWHISAPNMEYKRCSSCIPGLGALTGIKNKMSSIKRKHRLPTEVDNAVVLSPTVQPKVKKSLKTVKQKLSEKTGEGRQDSHQETIAKLLPPQVLEEEEDTLDLGDDEAEDYSQMDKLVEKVTGKKRKTNFATTMDHSNTQVSGSKLYSTLSKRLASTKKKKDIKAESALPNNAQVKQRREIAYNREVEEVSKWQDIVEANREAPQMAFPLQQPDLRVQPESTHLSGSTPLEKKVAEILRKHKGGEEPSELEPEKIEAMDINTAVLRHKDVLQARALLAYQAAAAKRQRKIKSKKNRKFEKIRKLKEEARKIENLMRTDPEEAQRQLKEDADRKRIEERMSLKHKNTSKWAKMQKLRAKYDPEAREALDEQNMIGQQLTQKSYDQENIEEEEEDSDEPEESPAKEEFNQGFLSSSTQPDKSLDKDKAIALLNQRLQEEGRKNVSGKGQDNQEVSQTDAPEKIISHSTIRTTTMDLDLEEDEEMDIPNPTEQKLKLLDPVFEDVQSKADFQKEKEEAAEKMALKDLDLYLPGWGSWTGPEIKDSSRKKRRFLFKAPKAPPRKDNKLSHVIINEVKTGATKHQPFAMELPLKSPAKCELRSVIRFLNAKNNSPVEIHRQLVEVYGEKCMDIKNVRKWCREFNEGRINVHDEQRSGRPSLPESTVARIDEMVRANRRITLEEIEDGLNEDCSHFSVHKIVSETLGYRKVSARWVPRQLTYDHKRQRVESATELLRSYEEEGEDFLDSIVTGDETWAHHYTPETKVQSKQWRHTTSPKPKKFKTTLSAGKVMATVFWDRKGVLLVDYLHKGETINSERYCETLTKLRRAIQNKRRGRLTKGVVLLYDNARPPVSRQTTTKLEEFGWDIFGHPPYSPDLAPSDYHMFPALKKHLGRQKFASDDEVKEEVDKWLKEAAGEWYNIGITKLVDRMKKVKEVPFPFKTIKQFESSIRQPIGREWCTENSLRDLTAPAIVTKKGVAINPISRDALSKV</sequence>
<dbReference type="InterPro" id="IPR052709">
    <property type="entry name" value="Transposase-MT_Hybrid"/>
</dbReference>
<reference evidence="3 4" key="1">
    <citation type="submission" date="2022-01" db="EMBL/GenBank/DDBJ databases">
        <title>A chromosomal length assembly of Cordylochernes scorpioides.</title>
        <authorList>
            <person name="Zeh D."/>
            <person name="Zeh J."/>
        </authorList>
    </citation>
    <scope>NUCLEOTIDE SEQUENCE [LARGE SCALE GENOMIC DNA]</scope>
    <source>
        <strain evidence="3">IN4F17</strain>
        <tissue evidence="3">Whole Body</tissue>
    </source>
</reference>
<dbReference type="Pfam" id="PF01359">
    <property type="entry name" value="Transposase_1"/>
    <property type="match status" value="1"/>
</dbReference>
<feature type="compositionally biased region" description="Acidic residues" evidence="1">
    <location>
        <begin position="387"/>
        <end position="401"/>
    </location>
</feature>
<dbReference type="InterPro" id="IPR001888">
    <property type="entry name" value="Transposase_1"/>
</dbReference>
<feature type="region of interest" description="Disordered" evidence="1">
    <location>
        <begin position="314"/>
        <end position="351"/>
    </location>
</feature>
<evidence type="ECO:0000256" key="1">
    <source>
        <dbReference type="SAM" id="MobiDB-lite"/>
    </source>
</evidence>
<dbReference type="PANTHER" id="PTHR46060:SF1">
    <property type="entry name" value="MARINER MOS1 TRANSPOSASE-LIKE PROTEIN"/>
    <property type="match status" value="1"/>
</dbReference>
<dbReference type="Proteomes" id="UP001235939">
    <property type="component" value="Chromosome 17"/>
</dbReference>
<dbReference type="Gene3D" id="1.10.10.1450">
    <property type="match status" value="1"/>
</dbReference>
<organism evidence="3 4">
    <name type="scientific">Cordylochernes scorpioides</name>
    <dbReference type="NCBI Taxonomy" id="51811"/>
    <lineage>
        <taxon>Eukaryota</taxon>
        <taxon>Metazoa</taxon>
        <taxon>Ecdysozoa</taxon>
        <taxon>Arthropoda</taxon>
        <taxon>Chelicerata</taxon>
        <taxon>Arachnida</taxon>
        <taxon>Pseudoscorpiones</taxon>
        <taxon>Cheliferoidea</taxon>
        <taxon>Chernetidae</taxon>
        <taxon>Cordylochernes</taxon>
    </lineage>
</organism>
<dbReference type="InterPro" id="IPR041426">
    <property type="entry name" value="Mos1_HTH"/>
</dbReference>
<proteinExistence type="predicted"/>
<evidence type="ECO:0000313" key="4">
    <source>
        <dbReference type="Proteomes" id="UP001235939"/>
    </source>
</evidence>
<protein>
    <recommendedName>
        <fullName evidence="2">Mos1 transposase HTH domain-containing protein</fullName>
    </recommendedName>
</protein>
<feature type="region of interest" description="Disordered" evidence="1">
    <location>
        <begin position="372"/>
        <end position="463"/>
    </location>
</feature>
<gene>
    <name evidence="3" type="ORF">LAZ67_17000033</name>
</gene>
<accession>A0ABY6LDD5</accession>
<name>A0ABY6LDD5_9ARAC</name>
<feature type="compositionally biased region" description="Polar residues" evidence="1">
    <location>
        <begin position="374"/>
        <end position="383"/>
    </location>
</feature>
<feature type="compositionally biased region" description="Basic and acidic residues" evidence="1">
    <location>
        <begin position="314"/>
        <end position="342"/>
    </location>
</feature>
<dbReference type="Pfam" id="PF17906">
    <property type="entry name" value="HTH_48"/>
    <property type="match status" value="1"/>
</dbReference>
<feature type="compositionally biased region" description="Polar residues" evidence="1">
    <location>
        <begin position="411"/>
        <end position="420"/>
    </location>
</feature>
<evidence type="ECO:0000259" key="2">
    <source>
        <dbReference type="Pfam" id="PF17906"/>
    </source>
</evidence>
<dbReference type="PANTHER" id="PTHR46060">
    <property type="entry name" value="MARINER MOS1 TRANSPOSASE-LIKE PROTEIN"/>
    <property type="match status" value="1"/>
</dbReference>
<dbReference type="InterPro" id="IPR036397">
    <property type="entry name" value="RNaseH_sf"/>
</dbReference>
<feature type="domain" description="Mos1 transposase HTH" evidence="2">
    <location>
        <begin position="597"/>
        <end position="643"/>
    </location>
</feature>
<keyword evidence="4" id="KW-1185">Reference proteome</keyword>
<evidence type="ECO:0000313" key="3">
    <source>
        <dbReference type="EMBL" id="UYV78864.1"/>
    </source>
</evidence>
<dbReference type="Pfam" id="PF04615">
    <property type="entry name" value="Utp14"/>
    <property type="match status" value="3"/>
</dbReference>